<organism evidence="1 2">
    <name type="scientific">Planifilum fulgidum</name>
    <dbReference type="NCBI Taxonomy" id="201973"/>
    <lineage>
        <taxon>Bacteria</taxon>
        <taxon>Bacillati</taxon>
        <taxon>Bacillota</taxon>
        <taxon>Bacilli</taxon>
        <taxon>Bacillales</taxon>
        <taxon>Thermoactinomycetaceae</taxon>
        <taxon>Planifilum</taxon>
    </lineage>
</organism>
<name>A0A1I2N4A0_9BACL</name>
<dbReference type="SUPFAM" id="SSF56059">
    <property type="entry name" value="Glutathione synthetase ATP-binding domain-like"/>
    <property type="match status" value="1"/>
</dbReference>
<dbReference type="AlphaFoldDB" id="A0A1I2N4A0"/>
<dbReference type="Proteomes" id="UP000198661">
    <property type="component" value="Unassembled WGS sequence"/>
</dbReference>
<evidence type="ECO:0000313" key="1">
    <source>
        <dbReference type="EMBL" id="SFF98592.1"/>
    </source>
</evidence>
<dbReference type="Gene3D" id="3.30.470.20">
    <property type="entry name" value="ATP-grasp fold, B domain"/>
    <property type="match status" value="1"/>
</dbReference>
<keyword evidence="2" id="KW-1185">Reference proteome</keyword>
<dbReference type="RefSeq" id="WP_092037723.1">
    <property type="nucleotide sequence ID" value="NZ_FOOK01000011.1"/>
</dbReference>
<dbReference type="EMBL" id="FOOK01000011">
    <property type="protein sequence ID" value="SFF98592.1"/>
    <property type="molecule type" value="Genomic_DNA"/>
</dbReference>
<proteinExistence type="predicted"/>
<gene>
    <name evidence="1" type="ORF">SAMN04488025_11141</name>
</gene>
<dbReference type="OrthoDB" id="7869153at2"/>
<dbReference type="InterPro" id="IPR026838">
    <property type="entry name" value="YheC/D"/>
</dbReference>
<protein>
    <submittedName>
        <fullName evidence="1">YheC/D like ATP-grasp</fullName>
    </submittedName>
</protein>
<dbReference type="STRING" id="201973.SAMN04488025_11141"/>
<reference evidence="1 2" key="1">
    <citation type="submission" date="2016-10" db="EMBL/GenBank/DDBJ databases">
        <authorList>
            <person name="de Groot N.N."/>
        </authorList>
    </citation>
    <scope>NUCLEOTIDE SEQUENCE [LARGE SCALE GENOMIC DNA]</scope>
    <source>
        <strain evidence="1 2">DSM 44945</strain>
    </source>
</reference>
<dbReference type="Pfam" id="PF14398">
    <property type="entry name" value="ATPgrasp_YheCD"/>
    <property type="match status" value="1"/>
</dbReference>
<accession>A0A1I2N4A0</accession>
<sequence>MRTLGIIVCTVRRSPPFLEAGFFKRLALEGRRLGIGLLIFSPKQVDWNRRRVKGWTYSPEENRWVAGEHPLPSLVYDRCFYTHSSQYREYKPFVMRLDQDPHVQLLGRGLVGKWDTHKILSRNASLRPHLPDTQRWEGPEKALSFLRHHRNIVIKPNGGSHGRGVAAIKQTESGYLVHGRTRENRCFHLSFSDEAALKRWLIRFVGTTRYVMQPYLRLNTPDGRPYDLRMLIQKNERGEWVTTGMAIRTGKPHTLTSNLHGGGRAERAVPFLLRHFRRDQVEGILKKIRWLAAVVPPHIERHHGRLLELGLDVGIDTDGRVWLLEVNSKPGRSVFILTGQKDVYRRATLLPIRVAHVIFNRQTGG</sequence>
<evidence type="ECO:0000313" key="2">
    <source>
        <dbReference type="Proteomes" id="UP000198661"/>
    </source>
</evidence>